<feature type="transmembrane region" description="Helical" evidence="7">
    <location>
        <begin position="260"/>
        <end position="279"/>
    </location>
</feature>
<feature type="transmembrane region" description="Helical" evidence="7">
    <location>
        <begin position="53"/>
        <end position="71"/>
    </location>
</feature>
<keyword evidence="3 7" id="KW-0812">Transmembrane</keyword>
<dbReference type="GO" id="GO:0005412">
    <property type="term" value="F:D-glucose:sodium symporter activity"/>
    <property type="evidence" value="ECO:0007669"/>
    <property type="project" value="TreeGrafter"/>
</dbReference>
<evidence type="ECO:0000256" key="7">
    <source>
        <dbReference type="SAM" id="Phobius"/>
    </source>
</evidence>
<evidence type="ECO:0000256" key="3">
    <source>
        <dbReference type="ARBA" id="ARBA00022692"/>
    </source>
</evidence>
<dbReference type="GO" id="GO:0005886">
    <property type="term" value="C:plasma membrane"/>
    <property type="evidence" value="ECO:0007669"/>
    <property type="project" value="TreeGrafter"/>
</dbReference>
<protein>
    <submittedName>
        <fullName evidence="9">Sodium/glucose cotransporter 4 isoform X2</fullName>
    </submittedName>
</protein>
<feature type="transmembrane region" description="Helical" evidence="7">
    <location>
        <begin position="409"/>
        <end position="431"/>
    </location>
</feature>
<feature type="transmembrane region" description="Helical" evidence="7">
    <location>
        <begin position="651"/>
        <end position="670"/>
    </location>
</feature>
<dbReference type="PROSITE" id="PS00457">
    <property type="entry name" value="NA_SOLUT_SYMP_2"/>
    <property type="match status" value="1"/>
</dbReference>
<dbReference type="PROSITE" id="PS50283">
    <property type="entry name" value="NA_SOLUT_SYMP_3"/>
    <property type="match status" value="1"/>
</dbReference>
<feature type="transmembrane region" description="Helical" evidence="7">
    <location>
        <begin position="195"/>
        <end position="215"/>
    </location>
</feature>
<dbReference type="OrthoDB" id="6132759at2759"/>
<evidence type="ECO:0000256" key="4">
    <source>
        <dbReference type="ARBA" id="ARBA00022989"/>
    </source>
</evidence>
<evidence type="ECO:0000256" key="1">
    <source>
        <dbReference type="ARBA" id="ARBA00004141"/>
    </source>
</evidence>
<dbReference type="RefSeq" id="XP_013421876.1">
    <property type="nucleotide sequence ID" value="XM_013566422.1"/>
</dbReference>
<feature type="transmembrane region" description="Helical" evidence="7">
    <location>
        <begin position="437"/>
        <end position="462"/>
    </location>
</feature>
<feature type="transmembrane region" description="Helical" evidence="7">
    <location>
        <begin position="368"/>
        <end position="388"/>
    </location>
</feature>
<feature type="transmembrane region" description="Helical" evidence="7">
    <location>
        <begin position="300"/>
        <end position="320"/>
    </location>
</feature>
<dbReference type="AlphaFoldDB" id="A0A1S3KI27"/>
<feature type="transmembrane region" description="Helical" evidence="7">
    <location>
        <begin position="127"/>
        <end position="146"/>
    </location>
</feature>
<evidence type="ECO:0000256" key="6">
    <source>
        <dbReference type="RuleBase" id="RU362091"/>
    </source>
</evidence>
<evidence type="ECO:0000256" key="5">
    <source>
        <dbReference type="ARBA" id="ARBA00023136"/>
    </source>
</evidence>
<reference evidence="9" key="1">
    <citation type="submission" date="2025-08" db="UniProtKB">
        <authorList>
            <consortium name="RefSeq"/>
        </authorList>
    </citation>
    <scope>IDENTIFICATION</scope>
    <source>
        <tissue evidence="9">Gonads</tissue>
    </source>
</reference>
<evidence type="ECO:0000313" key="9">
    <source>
        <dbReference type="RefSeq" id="XP_013421876.1"/>
    </source>
</evidence>
<gene>
    <name evidence="9" type="primary">LOC106181890</name>
</gene>
<feature type="transmembrane region" description="Helical" evidence="7">
    <location>
        <begin position="469"/>
        <end position="487"/>
    </location>
</feature>
<proteinExistence type="inferred from homology"/>
<organism evidence="8 9">
    <name type="scientific">Lingula anatina</name>
    <name type="common">Brachiopod</name>
    <name type="synonym">Lingula unguis</name>
    <dbReference type="NCBI Taxonomy" id="7574"/>
    <lineage>
        <taxon>Eukaryota</taxon>
        <taxon>Metazoa</taxon>
        <taxon>Spiralia</taxon>
        <taxon>Lophotrochozoa</taxon>
        <taxon>Brachiopoda</taxon>
        <taxon>Linguliformea</taxon>
        <taxon>Lingulata</taxon>
        <taxon>Lingulida</taxon>
        <taxon>Linguloidea</taxon>
        <taxon>Lingulidae</taxon>
        <taxon>Lingula</taxon>
    </lineage>
</organism>
<keyword evidence="4 7" id="KW-1133">Transmembrane helix</keyword>
<dbReference type="InterPro" id="IPR038377">
    <property type="entry name" value="Na/Glc_symporter_sf"/>
</dbReference>
<dbReference type="Pfam" id="PF00474">
    <property type="entry name" value="SSF"/>
    <property type="match status" value="1"/>
</dbReference>
<feature type="transmembrane region" description="Helical" evidence="7">
    <location>
        <begin position="514"/>
        <end position="536"/>
    </location>
</feature>
<comment type="subcellular location">
    <subcellularLocation>
        <location evidence="1">Membrane</location>
        <topology evidence="1">Multi-pass membrane protein</topology>
    </subcellularLocation>
</comment>
<accession>A0A1S3KI27</accession>
<dbReference type="Proteomes" id="UP000085678">
    <property type="component" value="Unplaced"/>
</dbReference>
<feature type="transmembrane region" description="Helical" evidence="7">
    <location>
        <begin position="12"/>
        <end position="32"/>
    </location>
</feature>
<dbReference type="GeneID" id="106181890"/>
<dbReference type="NCBIfam" id="TIGR00813">
    <property type="entry name" value="sss"/>
    <property type="match status" value="1"/>
</dbReference>
<keyword evidence="8" id="KW-1185">Reference proteome</keyword>
<keyword evidence="5 7" id="KW-0472">Membrane</keyword>
<dbReference type="Gene3D" id="1.20.1730.10">
    <property type="entry name" value="Sodium/glucose cotransporter"/>
    <property type="match status" value="1"/>
</dbReference>
<feature type="transmembrane region" description="Helical" evidence="7">
    <location>
        <begin position="91"/>
        <end position="115"/>
    </location>
</feature>
<comment type="similarity">
    <text evidence="2 6">Belongs to the sodium:solute symporter (SSF) (TC 2.A.21) family.</text>
</comment>
<feature type="transmembrane region" description="Helical" evidence="7">
    <location>
        <begin position="166"/>
        <end position="188"/>
    </location>
</feature>
<dbReference type="InterPro" id="IPR018212">
    <property type="entry name" value="Na/solute_symporter_CS"/>
</dbReference>
<dbReference type="PANTHER" id="PTHR11819">
    <property type="entry name" value="SOLUTE CARRIER FAMILY 5"/>
    <property type="match status" value="1"/>
</dbReference>
<name>A0A1S3KI27_LINAN</name>
<dbReference type="InterPro" id="IPR001734">
    <property type="entry name" value="Na/solute_symporter"/>
</dbReference>
<dbReference type="PANTHER" id="PTHR11819:SF195">
    <property type="entry name" value="SODIUM_GLUCOSE COTRANSPORTER 4"/>
    <property type="match status" value="1"/>
</dbReference>
<evidence type="ECO:0000313" key="8">
    <source>
        <dbReference type="Proteomes" id="UP000085678"/>
    </source>
</evidence>
<evidence type="ECO:0000256" key="2">
    <source>
        <dbReference type="ARBA" id="ARBA00006434"/>
    </source>
</evidence>
<sequence length="671" mass="74014">MVEYSLGETALHWGDILVILGYLAAVMAVGIWSSCRNRGSVGGYFLAGRSMHWIPVGASLFASNIGSGHFIGLAGSGASSGIGIAVFELNAIFILLILGWIFVPVYIAAGVYTMPEYLRKRFGGQRIRIYLAVLTLILYVFTKISADLYSGALFIQLAMGWNLPLAITALLLLAALFTIAGGLTAVIWTDFIQTVIMVIGAFILMVMSFVEVGGYNPLIEKFFAAVPNTTRDAAPNDTYAKCGIPPANSMNLIRSIDDGSLPWLGVMVGLTISSVWYWCSDQVIVQRALASKDLSHAKGGTVLAGYLKILPMWLIVYPGMIARILFPDEVGCADPDICYSICGSRNGCTNIAFPLLVIRLLPPGLRGLMLAVMMSALMSSLTSIFNSGSTIFTMDIWRRIRKRASDIELMIVGRVFVLILVVISVVWIPIVQSVSELFHYIQAVTSFLAPPICAVYVLAVAWKRINEQGAFWGLMIGLVTGLARFIWEYSYGPAPPCGETSDNPIPPIISKVHYLHFGILLFFISAIATIVISLLTKAIPDEYLHRLTFWSRYNTEKRMDISEAEHEDIEHEIELEKHQKNGLPTEMDQSTGDVTQTPGPEESLPWYRTAINWICGIEKMVGHEHDLTAEELENLEAKKNSIHENPTARRFLNVNAIILMTVAAFFWGFFA</sequence>